<evidence type="ECO:0000313" key="25">
    <source>
        <dbReference type="Proteomes" id="UP000034577"/>
    </source>
</evidence>
<evidence type="ECO:0000313" key="8">
    <source>
        <dbReference type="EMBL" id="KKG71188.1"/>
    </source>
</evidence>
<dbReference type="Proteomes" id="UP000033878">
    <property type="component" value="Unassembled WGS sequence"/>
</dbReference>
<evidence type="ECO:0000313" key="19">
    <source>
        <dbReference type="Proteomes" id="UP000034074"/>
    </source>
</evidence>
<dbReference type="EMBL" id="JJPE01000132">
    <property type="protein sequence ID" value="KKG41474.1"/>
    <property type="molecule type" value="Genomic_DNA"/>
</dbReference>
<dbReference type="Proteomes" id="UP000034409">
    <property type="component" value="Unassembled WGS sequence"/>
</dbReference>
<evidence type="ECO:0000313" key="12">
    <source>
        <dbReference type="EMBL" id="KKH07756.1"/>
    </source>
</evidence>
<dbReference type="AlphaFoldDB" id="A0A0F8HAT6"/>
<name>A0A0F8HAT6_METMZ</name>
<dbReference type="EMBL" id="JJPB01000096">
    <property type="protein sequence ID" value="KKG30449.1"/>
    <property type="molecule type" value="Genomic_DNA"/>
</dbReference>
<evidence type="ECO:0000313" key="13">
    <source>
        <dbReference type="EMBL" id="KKH09459.1"/>
    </source>
</evidence>
<evidence type="ECO:0000313" key="23">
    <source>
        <dbReference type="Proteomes" id="UP000034387"/>
    </source>
</evidence>
<evidence type="ECO:0000313" key="15">
    <source>
        <dbReference type="EMBL" id="KKH28168.1"/>
    </source>
</evidence>
<evidence type="ECO:0000313" key="20">
    <source>
        <dbReference type="Proteomes" id="UP000034151"/>
    </source>
</evidence>
<evidence type="ECO:0000313" key="17">
    <source>
        <dbReference type="Proteomes" id="UP000033889"/>
    </source>
</evidence>
<evidence type="ECO:0000313" key="14">
    <source>
        <dbReference type="EMBL" id="KKH14568.1"/>
    </source>
</evidence>
<reference evidence="16 17" key="1">
    <citation type="journal article" date="2015" name="ISME J.">
        <title>Genomic and phenotypic differentiation among Methanosarcina mazei populations from Columbia River sediment.</title>
        <authorList>
            <person name="Youngblut N.D."/>
            <person name="Wirth J.S."/>
            <person name="Henriksen J.R."/>
            <person name="Smith M."/>
            <person name="Simon H."/>
            <person name="Metcalf W.W."/>
            <person name="Whitaker R.J."/>
        </authorList>
    </citation>
    <scope>NUCLEOTIDE SEQUENCE [LARGE SCALE GENOMIC DNA]</scope>
    <source>
        <strain evidence="15 28">1.F.M.0.5</strain>
        <strain evidence="1 18">2.F.T.2.6</strain>
        <strain evidence="2 16">3.F.A.1A.3</strain>
        <strain evidence="4 25">3.F.A.2.12</strain>
        <strain evidence="3 26">3.F.A.2.3</strain>
        <strain evidence="5 20">3.F.A.2.5</strain>
        <strain evidence="7 21">3.F.A.2.6</strain>
        <strain evidence="6 22">3.F.A.2.7</strain>
        <strain evidence="8 19">3.H.A.1A.2</strain>
        <strain evidence="9 17">3.H.A.2.5</strain>
        <strain evidence="10 30">3.H.A.2.6</strain>
        <strain evidence="11 24">3.H.A.2.8</strain>
        <strain evidence="14 23">3.H.M.2.7</strain>
        <strain evidence="13 27">3.H.T.1A.1</strain>
        <strain evidence="12 29">3.H.T.1A.2</strain>
    </source>
</reference>
<dbReference type="PATRIC" id="fig|2209.39.peg.2524"/>
<evidence type="ECO:0000313" key="1">
    <source>
        <dbReference type="EMBL" id="KKG11122.1"/>
    </source>
</evidence>
<dbReference type="EMBL" id="JJOU01000161">
    <property type="protein sequence ID" value="KKG11122.1"/>
    <property type="molecule type" value="Genomic_DNA"/>
</dbReference>
<dbReference type="Proteomes" id="UP000034950">
    <property type="component" value="Unassembled WGS sequence"/>
</dbReference>
<organism evidence="4 25">
    <name type="scientific">Methanosarcina mazei</name>
    <name type="common">Methanosarcina frisia</name>
    <dbReference type="NCBI Taxonomy" id="2209"/>
    <lineage>
        <taxon>Archaea</taxon>
        <taxon>Methanobacteriati</taxon>
        <taxon>Methanobacteriota</taxon>
        <taxon>Stenosarchaea group</taxon>
        <taxon>Methanomicrobia</taxon>
        <taxon>Methanosarcinales</taxon>
        <taxon>Methanosarcinaceae</taxon>
        <taxon>Methanosarcina</taxon>
    </lineage>
</organism>
<dbReference type="EMBL" id="JJPZ01000136">
    <property type="protein sequence ID" value="KKH07756.1"/>
    <property type="molecule type" value="Genomic_DNA"/>
</dbReference>
<evidence type="ECO:0000313" key="9">
    <source>
        <dbReference type="EMBL" id="KKG81242.1"/>
    </source>
</evidence>
<dbReference type="EMBL" id="JJPG01000069">
    <property type="protein sequence ID" value="KKG52600.1"/>
    <property type="molecule type" value="Genomic_DNA"/>
</dbReference>
<dbReference type="EMBL" id="JJPS01000161">
    <property type="protein sequence ID" value="KKG87627.1"/>
    <property type="molecule type" value="Genomic_DNA"/>
</dbReference>
<gene>
    <name evidence="1" type="ORF">DU34_02955</name>
    <name evidence="4" type="ORF">DU35_03120</name>
    <name evidence="6" type="ORF">DU36_08825</name>
    <name evidence="7" type="ORF">DU38_01245</name>
    <name evidence="5" type="ORF">DU39_11465</name>
    <name evidence="3" type="ORF">DU41_01235</name>
    <name evidence="14" type="ORF">DU42_15620</name>
    <name evidence="8" type="ORF">DU46_10510</name>
    <name evidence="2" type="ORF">DU49_00080</name>
    <name evidence="13" type="ORF">DU51_08855</name>
    <name evidence="10" type="ORF">DU57_14950</name>
    <name evidence="11" type="ORF">DU59_16970</name>
    <name evidence="15" type="ORF">DU60_00380</name>
    <name evidence="9" type="ORF">DU61_01920</name>
    <name evidence="12" type="ORF">DU62_09675</name>
</gene>
<dbReference type="Proteomes" id="UP000034387">
    <property type="component" value="Unassembled WGS sequence"/>
</dbReference>
<dbReference type="EMBL" id="JJPX01000008">
    <property type="protein sequence ID" value="KKH14568.1"/>
    <property type="molecule type" value="Genomic_DNA"/>
</dbReference>
<dbReference type="Proteomes" id="UP000034944">
    <property type="component" value="Unassembled WGS sequence"/>
</dbReference>
<evidence type="ECO:0000313" key="5">
    <source>
        <dbReference type="EMBL" id="KKG46152.1"/>
    </source>
</evidence>
<evidence type="ECO:0000313" key="28">
    <source>
        <dbReference type="Proteomes" id="UP000034921"/>
    </source>
</evidence>
<dbReference type="Proteomes" id="UP000034195">
    <property type="component" value="Unassembled WGS sequence"/>
</dbReference>
<dbReference type="Proteomes" id="UP000034667">
    <property type="component" value="Unassembled WGS sequence"/>
</dbReference>
<evidence type="ECO:0000313" key="27">
    <source>
        <dbReference type="Proteomes" id="UP000034820"/>
    </source>
</evidence>
<dbReference type="Proteomes" id="UP000034921">
    <property type="component" value="Unassembled WGS sequence"/>
</dbReference>
<evidence type="ECO:0000313" key="29">
    <source>
        <dbReference type="Proteomes" id="UP000034944"/>
    </source>
</evidence>
<dbReference type="EMBL" id="JJPQ01000094">
    <property type="protein sequence ID" value="KKG81242.1"/>
    <property type="molecule type" value="Genomic_DNA"/>
</dbReference>
<dbReference type="Proteomes" id="UP000034151">
    <property type="component" value="Unassembled WGS sequence"/>
</dbReference>
<dbReference type="EMBL" id="JJPN01000103">
    <property type="protein sequence ID" value="KKG71188.1"/>
    <property type="molecule type" value="Genomic_DNA"/>
</dbReference>
<evidence type="ECO:0000313" key="6">
    <source>
        <dbReference type="EMBL" id="KKG50344.1"/>
    </source>
</evidence>
<evidence type="ECO:0000313" key="16">
    <source>
        <dbReference type="Proteomes" id="UP000033878"/>
    </source>
</evidence>
<dbReference type="EMBL" id="JJPF01000019">
    <property type="protein sequence ID" value="KKG46152.1"/>
    <property type="molecule type" value="Genomic_DNA"/>
</dbReference>
<dbReference type="Proteomes" id="UP000034074">
    <property type="component" value="Unassembled WGS sequence"/>
</dbReference>
<dbReference type="EMBL" id="JJPR01000095">
    <property type="protein sequence ID" value="KKG86007.1"/>
    <property type="molecule type" value="Genomic_DNA"/>
</dbReference>
<dbReference type="Proteomes" id="UP000033889">
    <property type="component" value="Unassembled WGS sequence"/>
</dbReference>
<dbReference type="Proteomes" id="UP000034577">
    <property type="component" value="Unassembled WGS sequence"/>
</dbReference>
<evidence type="ECO:0000313" key="3">
    <source>
        <dbReference type="EMBL" id="KKG41474.1"/>
    </source>
</evidence>
<evidence type="ECO:0000313" key="21">
    <source>
        <dbReference type="Proteomes" id="UP000034195"/>
    </source>
</evidence>
<evidence type="ECO:0000313" key="11">
    <source>
        <dbReference type="EMBL" id="KKG87627.1"/>
    </source>
</evidence>
<evidence type="ECO:0000313" key="2">
    <source>
        <dbReference type="EMBL" id="KKG30449.1"/>
    </source>
</evidence>
<dbReference type="EMBL" id="JJPY01000053">
    <property type="protein sequence ID" value="KKH09459.1"/>
    <property type="molecule type" value="Genomic_DNA"/>
</dbReference>
<dbReference type="Proteomes" id="UP000034820">
    <property type="component" value="Unassembled WGS sequence"/>
</dbReference>
<dbReference type="Proteomes" id="UP000034047">
    <property type="component" value="Unassembled WGS sequence"/>
</dbReference>
<evidence type="ECO:0000313" key="4">
    <source>
        <dbReference type="EMBL" id="KKG41695.1"/>
    </source>
</evidence>
<protein>
    <submittedName>
        <fullName evidence="4">Uncharacterized protein</fullName>
    </submittedName>
</protein>
<dbReference type="EMBL" id="JJQE01000094">
    <property type="protein sequence ID" value="KKH28168.1"/>
    <property type="molecule type" value="Genomic_DNA"/>
</dbReference>
<sequence>MQQSYILFMFVTPITMVINKEYRLQVIYYYPTSRRKSCELDKYLIFNFWQTDIRNLNIISISVNYKEGSLISVACILSFLRTEFGNGKSARGFTQRIISSFIQRQFFSTSLTMLLQ</sequence>
<dbReference type="EMBL" id="JJPH01000103">
    <property type="protein sequence ID" value="KKG50344.1"/>
    <property type="molecule type" value="Genomic_DNA"/>
</dbReference>
<evidence type="ECO:0000313" key="22">
    <source>
        <dbReference type="Proteomes" id="UP000034243"/>
    </source>
</evidence>
<evidence type="ECO:0000313" key="10">
    <source>
        <dbReference type="EMBL" id="KKG86007.1"/>
    </source>
</evidence>
<evidence type="ECO:0000313" key="30">
    <source>
        <dbReference type="Proteomes" id="UP000034950"/>
    </source>
</evidence>
<evidence type="ECO:0000313" key="26">
    <source>
        <dbReference type="Proteomes" id="UP000034667"/>
    </source>
</evidence>
<dbReference type="EMBL" id="JJPD01000091">
    <property type="protein sequence ID" value="KKG41695.1"/>
    <property type="molecule type" value="Genomic_DNA"/>
</dbReference>
<evidence type="ECO:0000313" key="7">
    <source>
        <dbReference type="EMBL" id="KKG52600.1"/>
    </source>
</evidence>
<dbReference type="Proteomes" id="UP000034243">
    <property type="component" value="Unassembled WGS sequence"/>
</dbReference>
<evidence type="ECO:0000313" key="24">
    <source>
        <dbReference type="Proteomes" id="UP000034409"/>
    </source>
</evidence>
<proteinExistence type="predicted"/>
<comment type="caution">
    <text evidence="4">The sequence shown here is derived from an EMBL/GenBank/DDBJ whole genome shotgun (WGS) entry which is preliminary data.</text>
</comment>
<accession>A0A0F8HAT6</accession>
<evidence type="ECO:0000313" key="18">
    <source>
        <dbReference type="Proteomes" id="UP000034047"/>
    </source>
</evidence>